<gene>
    <name evidence="3" type="primary">LOC106813279</name>
</gene>
<dbReference type="SUPFAM" id="SSF101690">
    <property type="entry name" value="PAZ domain"/>
    <property type="match status" value="1"/>
</dbReference>
<reference evidence="3" key="1">
    <citation type="submission" date="2025-08" db="UniProtKB">
        <authorList>
            <consortium name="RefSeq"/>
        </authorList>
    </citation>
    <scope>IDENTIFICATION</scope>
</reference>
<name>A0ABM1EKZ8_PRICU</name>
<sequence length="147" mass="16568">MQNVLNLDLERQQRVAKNPQGGVDSVLDVMYELNQRGGNFHESCARTIIGSIVLMKYNNKTYTIDDIEWNENPSSTFPERDGTAITYNEFYKTHYDLTIHDARQPLLISRASKKDRKAGRTRKGGPYKLIPELCTMTGQNASSAPAG</sequence>
<accession>A0ABM1EKZ8</accession>
<dbReference type="PROSITE" id="PS50821">
    <property type="entry name" value="PAZ"/>
    <property type="match status" value="1"/>
</dbReference>
<evidence type="ECO:0000313" key="2">
    <source>
        <dbReference type="Proteomes" id="UP000695022"/>
    </source>
</evidence>
<dbReference type="CDD" id="cd02845">
    <property type="entry name" value="PAZ_piwi_like"/>
    <property type="match status" value="1"/>
</dbReference>
<evidence type="ECO:0000259" key="1">
    <source>
        <dbReference type="PROSITE" id="PS50821"/>
    </source>
</evidence>
<dbReference type="InterPro" id="IPR036085">
    <property type="entry name" value="PAZ_dom_sf"/>
</dbReference>
<dbReference type="InterPro" id="IPR003100">
    <property type="entry name" value="PAZ_dom"/>
</dbReference>
<feature type="domain" description="PAZ" evidence="1">
    <location>
        <begin position="25"/>
        <end position="138"/>
    </location>
</feature>
<dbReference type="Proteomes" id="UP000695022">
    <property type="component" value="Unplaced"/>
</dbReference>
<evidence type="ECO:0000313" key="3">
    <source>
        <dbReference type="RefSeq" id="XP_014672869.1"/>
    </source>
</evidence>
<keyword evidence="2" id="KW-1185">Reference proteome</keyword>
<organism evidence="2 3">
    <name type="scientific">Priapulus caudatus</name>
    <name type="common">Priapulid worm</name>
    <dbReference type="NCBI Taxonomy" id="37621"/>
    <lineage>
        <taxon>Eukaryota</taxon>
        <taxon>Metazoa</taxon>
        <taxon>Ecdysozoa</taxon>
        <taxon>Scalidophora</taxon>
        <taxon>Priapulida</taxon>
        <taxon>Priapulimorpha</taxon>
        <taxon>Priapulimorphida</taxon>
        <taxon>Priapulidae</taxon>
        <taxon>Priapulus</taxon>
    </lineage>
</organism>
<dbReference type="GeneID" id="106813279"/>
<dbReference type="RefSeq" id="XP_014672869.1">
    <property type="nucleotide sequence ID" value="XM_014817383.1"/>
</dbReference>
<proteinExistence type="predicted"/>
<dbReference type="Gene3D" id="2.170.260.10">
    <property type="entry name" value="paz domain"/>
    <property type="match status" value="1"/>
</dbReference>
<dbReference type="Pfam" id="PF02170">
    <property type="entry name" value="PAZ"/>
    <property type="match status" value="1"/>
</dbReference>
<dbReference type="SMART" id="SM00949">
    <property type="entry name" value="PAZ"/>
    <property type="match status" value="1"/>
</dbReference>
<protein>
    <submittedName>
        <fullName evidence="3">Piwi-like protein 4</fullName>
    </submittedName>
</protein>